<sequence length="231" mass="26003">MTQSFVEKNRDGGAERRNGTYVMTRKKCNANGRMSEKLVKRGSSQNDETEGMASNLQRRHRLTRSMRLLIMLLMTFAFFVVELIFGYLSHSMALVADSFHMLSDVMALAIAFACLRIASRSSKNNTFGWVRAEVLGALVNGVFLLALCFSIFIESLTRLIEPREITQPLNVLIVGIIGFIINFIGIFMFHSHAHDHGDQDVSVQLQTQPGKRQTHVTIDGNESQHLMSSHQ</sequence>
<dbReference type="Proteomes" id="UP000276776">
    <property type="component" value="Unassembled WGS sequence"/>
</dbReference>
<evidence type="ECO:0000256" key="4">
    <source>
        <dbReference type="ARBA" id="ARBA00022833"/>
    </source>
</evidence>
<dbReference type="PANTHER" id="PTHR45820">
    <property type="entry name" value="FI23527P1"/>
    <property type="match status" value="1"/>
</dbReference>
<dbReference type="InterPro" id="IPR027469">
    <property type="entry name" value="Cation_efflux_TMD_sf"/>
</dbReference>
<dbReference type="WBParaSite" id="TCLT_0000353201-mRNA-1">
    <property type="protein sequence ID" value="TCLT_0000353201-mRNA-1"/>
    <property type="gene ID" value="TCLT_0000353201"/>
</dbReference>
<dbReference type="GO" id="GO:0016020">
    <property type="term" value="C:membrane"/>
    <property type="evidence" value="ECO:0007669"/>
    <property type="project" value="UniProtKB-SubCell"/>
</dbReference>
<keyword evidence="10" id="KW-1185">Reference proteome</keyword>
<dbReference type="PANTHER" id="PTHR45820:SF4">
    <property type="entry name" value="ZINC TRANSPORTER 63C, ISOFORM F"/>
    <property type="match status" value="1"/>
</dbReference>
<evidence type="ECO:0000256" key="7">
    <source>
        <dbReference type="SAM" id="Phobius"/>
    </source>
</evidence>
<dbReference type="AlphaFoldDB" id="A0A0N5CTH2"/>
<evidence type="ECO:0000313" key="9">
    <source>
        <dbReference type="EMBL" id="VDN00049.1"/>
    </source>
</evidence>
<dbReference type="SUPFAM" id="SSF161111">
    <property type="entry name" value="Cation efflux protein transmembrane domain-like"/>
    <property type="match status" value="1"/>
</dbReference>
<feature type="transmembrane region" description="Helical" evidence="7">
    <location>
        <begin position="130"/>
        <end position="153"/>
    </location>
</feature>
<evidence type="ECO:0000256" key="1">
    <source>
        <dbReference type="ARBA" id="ARBA00004141"/>
    </source>
</evidence>
<keyword evidence="6 7" id="KW-0472">Membrane</keyword>
<name>A0A0N5CTH2_THECL</name>
<proteinExistence type="inferred from homology"/>
<reference evidence="9 10" key="2">
    <citation type="submission" date="2018-11" db="EMBL/GenBank/DDBJ databases">
        <authorList>
            <consortium name="Pathogen Informatics"/>
        </authorList>
    </citation>
    <scope>NUCLEOTIDE SEQUENCE [LARGE SCALE GENOMIC DNA]</scope>
</reference>
<accession>A0A0N5CTH2</accession>
<dbReference type="Pfam" id="PF01545">
    <property type="entry name" value="Cation_efflux"/>
    <property type="match status" value="1"/>
</dbReference>
<evidence type="ECO:0000256" key="6">
    <source>
        <dbReference type="ARBA" id="ARBA00023136"/>
    </source>
</evidence>
<dbReference type="InterPro" id="IPR058533">
    <property type="entry name" value="Cation_efflux_TM"/>
</dbReference>
<dbReference type="Gene3D" id="1.20.1510.10">
    <property type="entry name" value="Cation efflux protein transmembrane domain"/>
    <property type="match status" value="1"/>
</dbReference>
<comment type="subcellular location">
    <subcellularLocation>
        <location evidence="1">Membrane</location>
        <topology evidence="1">Multi-pass membrane protein</topology>
    </subcellularLocation>
</comment>
<evidence type="ECO:0000313" key="10">
    <source>
        <dbReference type="Proteomes" id="UP000276776"/>
    </source>
</evidence>
<comment type="similarity">
    <text evidence="2">Belongs to the cation diffusion facilitator (CDF) transporter (TC 2.A.4) family. SLC30A subfamily.</text>
</comment>
<keyword evidence="4" id="KW-0862">Zinc</keyword>
<dbReference type="OrthoDB" id="29444at2759"/>
<dbReference type="GO" id="GO:0005385">
    <property type="term" value="F:zinc ion transmembrane transporter activity"/>
    <property type="evidence" value="ECO:0007669"/>
    <property type="project" value="TreeGrafter"/>
</dbReference>
<dbReference type="InterPro" id="IPR002524">
    <property type="entry name" value="Cation_efflux"/>
</dbReference>
<evidence type="ECO:0000256" key="5">
    <source>
        <dbReference type="ARBA" id="ARBA00022989"/>
    </source>
</evidence>
<feature type="transmembrane region" description="Helical" evidence="7">
    <location>
        <begin position="68"/>
        <end position="87"/>
    </location>
</feature>
<dbReference type="GO" id="GO:0010312">
    <property type="term" value="P:detoxification of zinc ion"/>
    <property type="evidence" value="ECO:0007669"/>
    <property type="project" value="TreeGrafter"/>
</dbReference>
<dbReference type="NCBIfam" id="TIGR01297">
    <property type="entry name" value="CDF"/>
    <property type="match status" value="1"/>
</dbReference>
<keyword evidence="5 7" id="KW-1133">Transmembrane helix</keyword>
<keyword evidence="3 7" id="KW-0812">Transmembrane</keyword>
<evidence type="ECO:0000259" key="8">
    <source>
        <dbReference type="Pfam" id="PF01545"/>
    </source>
</evidence>
<feature type="transmembrane region" description="Helical" evidence="7">
    <location>
        <begin position="165"/>
        <end position="189"/>
    </location>
</feature>
<evidence type="ECO:0000313" key="11">
    <source>
        <dbReference type="WBParaSite" id="TCLT_0000353201-mRNA-1"/>
    </source>
</evidence>
<feature type="domain" description="Cation efflux protein transmembrane" evidence="8">
    <location>
        <begin position="68"/>
        <end position="203"/>
    </location>
</feature>
<evidence type="ECO:0000256" key="2">
    <source>
        <dbReference type="ARBA" id="ARBA00008873"/>
    </source>
</evidence>
<reference evidence="11" key="1">
    <citation type="submission" date="2017-02" db="UniProtKB">
        <authorList>
            <consortium name="WormBaseParasite"/>
        </authorList>
    </citation>
    <scope>IDENTIFICATION</scope>
</reference>
<dbReference type="STRING" id="103827.A0A0N5CTH2"/>
<dbReference type="GO" id="GO:0006882">
    <property type="term" value="P:intracellular zinc ion homeostasis"/>
    <property type="evidence" value="ECO:0007669"/>
    <property type="project" value="TreeGrafter"/>
</dbReference>
<evidence type="ECO:0000256" key="3">
    <source>
        <dbReference type="ARBA" id="ARBA00022692"/>
    </source>
</evidence>
<gene>
    <name evidence="9" type="ORF">TCLT_LOCUS3523</name>
</gene>
<organism evidence="11">
    <name type="scientific">Thelazia callipaeda</name>
    <name type="common">Oriental eyeworm</name>
    <name type="synonym">Parasitic nematode</name>
    <dbReference type="NCBI Taxonomy" id="103827"/>
    <lineage>
        <taxon>Eukaryota</taxon>
        <taxon>Metazoa</taxon>
        <taxon>Ecdysozoa</taxon>
        <taxon>Nematoda</taxon>
        <taxon>Chromadorea</taxon>
        <taxon>Rhabditida</taxon>
        <taxon>Spirurina</taxon>
        <taxon>Spiruromorpha</taxon>
        <taxon>Thelazioidea</taxon>
        <taxon>Thelaziidae</taxon>
        <taxon>Thelazia</taxon>
    </lineage>
</organism>
<dbReference type="EMBL" id="UYYF01001685">
    <property type="protein sequence ID" value="VDN00049.1"/>
    <property type="molecule type" value="Genomic_DNA"/>
</dbReference>
<protein>
    <submittedName>
        <fullName evidence="11">Zinc transporter</fullName>
    </submittedName>
</protein>